<evidence type="ECO:0000313" key="6">
    <source>
        <dbReference type="Proteomes" id="UP001279734"/>
    </source>
</evidence>
<dbReference type="PANTHER" id="PTHR13312">
    <property type="entry name" value="HIV-INDUCED PROTEIN-7-LIKE PROTEASE"/>
    <property type="match status" value="1"/>
</dbReference>
<organism evidence="5 6">
    <name type="scientific">Nepenthes gracilis</name>
    <name type="common">Slender pitcher plant</name>
    <dbReference type="NCBI Taxonomy" id="150966"/>
    <lineage>
        <taxon>Eukaryota</taxon>
        <taxon>Viridiplantae</taxon>
        <taxon>Streptophyta</taxon>
        <taxon>Embryophyta</taxon>
        <taxon>Tracheophyta</taxon>
        <taxon>Spermatophyta</taxon>
        <taxon>Magnoliopsida</taxon>
        <taxon>eudicotyledons</taxon>
        <taxon>Gunneridae</taxon>
        <taxon>Pentapetalae</taxon>
        <taxon>Caryophyllales</taxon>
        <taxon>Nepenthaceae</taxon>
        <taxon>Nepenthes</taxon>
    </lineage>
</organism>
<dbReference type="GO" id="GO:0030968">
    <property type="term" value="P:endoplasmic reticulum unfolded protein response"/>
    <property type="evidence" value="ECO:0007669"/>
    <property type="project" value="TreeGrafter"/>
</dbReference>
<dbReference type="GO" id="GO:0004843">
    <property type="term" value="F:cysteine-type deubiquitinase activity"/>
    <property type="evidence" value="ECO:0007669"/>
    <property type="project" value="UniProtKB-UniRule"/>
</dbReference>
<comment type="catalytic activity">
    <reaction evidence="1 3">
        <text>Thiol-dependent hydrolysis of ester, thioester, amide, peptide and isopeptide bonds formed by the C-terminal Gly of ubiquitin (a 76-residue protein attached to proteins as an intracellular targeting signal).</text>
        <dbReference type="EC" id="3.4.19.12"/>
    </reaction>
</comment>
<dbReference type="InterPro" id="IPR003323">
    <property type="entry name" value="OTU_dom"/>
</dbReference>
<dbReference type="SUPFAM" id="SSF54001">
    <property type="entry name" value="Cysteine proteinases"/>
    <property type="match status" value="1"/>
</dbReference>
<evidence type="ECO:0000256" key="2">
    <source>
        <dbReference type="ARBA" id="ARBA00022801"/>
    </source>
</evidence>
<keyword evidence="3" id="KW-0788">Thiol protease</keyword>
<keyword evidence="3" id="KW-0833">Ubl conjugation pathway</keyword>
<evidence type="ECO:0000256" key="3">
    <source>
        <dbReference type="RuleBase" id="RU367104"/>
    </source>
</evidence>
<evidence type="ECO:0000313" key="5">
    <source>
        <dbReference type="EMBL" id="GMH20124.1"/>
    </source>
</evidence>
<accession>A0AAD3SZM1</accession>
<dbReference type="GO" id="GO:0016579">
    <property type="term" value="P:protein deubiquitination"/>
    <property type="evidence" value="ECO:0007669"/>
    <property type="project" value="TreeGrafter"/>
</dbReference>
<reference evidence="5" key="1">
    <citation type="submission" date="2023-05" db="EMBL/GenBank/DDBJ databases">
        <title>Nepenthes gracilis genome sequencing.</title>
        <authorList>
            <person name="Fukushima K."/>
        </authorList>
    </citation>
    <scope>NUCLEOTIDE SEQUENCE</scope>
    <source>
        <strain evidence="5">SING2019-196</strain>
    </source>
</reference>
<comment type="caution">
    <text evidence="5">The sequence shown here is derived from an EMBL/GenBank/DDBJ whole genome shotgun (WGS) entry which is preliminary data.</text>
</comment>
<dbReference type="EMBL" id="BSYO01000021">
    <property type="protein sequence ID" value="GMH20124.1"/>
    <property type="molecule type" value="Genomic_DNA"/>
</dbReference>
<name>A0AAD3SZM1_NEPGR</name>
<evidence type="ECO:0000259" key="4">
    <source>
        <dbReference type="PROSITE" id="PS50802"/>
    </source>
</evidence>
<keyword evidence="3" id="KW-0963">Cytoplasm</keyword>
<dbReference type="GO" id="GO:0005634">
    <property type="term" value="C:nucleus"/>
    <property type="evidence" value="ECO:0007669"/>
    <property type="project" value="TreeGrafter"/>
</dbReference>
<comment type="subcellular location">
    <subcellularLocation>
        <location evidence="3">Cytoplasm</location>
    </subcellularLocation>
</comment>
<protein>
    <recommendedName>
        <fullName evidence="3">Ubiquitin thioesterase OTU</fullName>
        <ecNumber evidence="3">3.4.19.12</ecNumber>
    </recommendedName>
</protein>
<dbReference type="FunFam" id="3.90.70.80:FF:000007">
    <property type="entry name" value="OTU domain-containing protein"/>
    <property type="match status" value="1"/>
</dbReference>
<gene>
    <name evidence="5" type="ORF">Nepgr_021965</name>
</gene>
<dbReference type="GO" id="GO:0005829">
    <property type="term" value="C:cytosol"/>
    <property type="evidence" value="ECO:0007669"/>
    <property type="project" value="TreeGrafter"/>
</dbReference>
<dbReference type="PROSITE" id="PS50802">
    <property type="entry name" value="OTU"/>
    <property type="match status" value="1"/>
</dbReference>
<comment type="function">
    <text evidence="3">Hydrolase that can remove conjugated ubiquitin from proteins and may therefore play an important regulatory role at the level of protein turnover by preventing degradation.</text>
</comment>
<proteinExistence type="predicted"/>
<evidence type="ECO:0000256" key="1">
    <source>
        <dbReference type="ARBA" id="ARBA00000707"/>
    </source>
</evidence>
<dbReference type="InterPro" id="IPR038765">
    <property type="entry name" value="Papain-like_cys_pep_sf"/>
</dbReference>
<dbReference type="EC" id="3.4.19.12" evidence="3"/>
<dbReference type="Gene3D" id="3.90.70.80">
    <property type="match status" value="1"/>
</dbReference>
<dbReference type="Proteomes" id="UP001279734">
    <property type="component" value="Unassembled WGS sequence"/>
</dbReference>
<keyword evidence="2 3" id="KW-0378">Hydrolase</keyword>
<dbReference type="PANTHER" id="PTHR13312:SF5">
    <property type="entry name" value="UBIQUITIN THIOESTERASE OTU"/>
    <property type="match status" value="1"/>
</dbReference>
<feature type="domain" description="OTU" evidence="4">
    <location>
        <begin position="262"/>
        <end position="400"/>
    </location>
</feature>
<dbReference type="InterPro" id="IPR047947">
    <property type="entry name" value="OTU4_OTU"/>
</dbReference>
<dbReference type="Pfam" id="PF02338">
    <property type="entry name" value="OTU"/>
    <property type="match status" value="1"/>
</dbReference>
<keyword evidence="6" id="KW-1185">Reference proteome</keyword>
<dbReference type="GO" id="GO:0036503">
    <property type="term" value="P:ERAD pathway"/>
    <property type="evidence" value="ECO:0007669"/>
    <property type="project" value="TreeGrafter"/>
</dbReference>
<keyword evidence="3" id="KW-0645">Protease</keyword>
<sequence>MASIESSILDTGLNVVGSQHLFQLLPCSEGHSIGLISQDSTVGRTYHSKHCDIYGKAAFFTSTGYVKMMIGCPTGIRAKSMLHLGDRFQKQMRSHPSSIVSQSSSSSCCLVFNRGNSARRHSHISISNSSSYSPVWGFQAFQQSCSGFNLSKQRGNYLRIRSSVSSKGFQKMCIDGSFGCQNTNVKFSVLKCGALPSFNCNAGRASWSQGCASAGLMLGSLFCCSSSNLIYAEAPQQKEDKEEHQDPSSVCFSHGKKVYRDYSVIGIPGDGRCLFRSVAHGACLRSGKPAPSENLQRELADELRAKVADEFIKRREETEWFIEGDFDTYISQIRKPHVWGGEPELLMLSHVLEMPITVYMHDENSRGLISIAEYGQEYGEENPIRILYYGFGHYDTILIPGKKGGRSAL</sequence>
<dbReference type="CDD" id="cd22760">
    <property type="entry name" value="OTU_plant_OTU4-like"/>
    <property type="match status" value="1"/>
</dbReference>
<dbReference type="AlphaFoldDB" id="A0AAD3SZM1"/>